<comment type="caution">
    <text evidence="1">The sequence shown here is derived from an EMBL/GenBank/DDBJ whole genome shotgun (WGS) entry which is preliminary data.</text>
</comment>
<protein>
    <recommendedName>
        <fullName evidence="3">Pyridoxamine 5'-phosphate oxidase putative domain-containing protein</fullName>
    </recommendedName>
</protein>
<proteinExistence type="predicted"/>
<sequence>MDASIIPSPAPQQHLFPTLTTRLRVVRVGVLSGGDTGPALVCAGPVVWVDGAVPVMDRRRDGDGRWEGLVVFVSAGEVHREWISGARISKVDQAR</sequence>
<evidence type="ECO:0000313" key="1">
    <source>
        <dbReference type="EMBL" id="GAA4909437.1"/>
    </source>
</evidence>
<evidence type="ECO:0008006" key="3">
    <source>
        <dbReference type="Google" id="ProtNLM"/>
    </source>
</evidence>
<dbReference type="Proteomes" id="UP001501521">
    <property type="component" value="Unassembled WGS sequence"/>
</dbReference>
<keyword evidence="2" id="KW-1185">Reference proteome</keyword>
<name>A0ABP9FP26_9ACTN</name>
<reference evidence="2" key="1">
    <citation type="journal article" date="2019" name="Int. J. Syst. Evol. Microbiol.">
        <title>The Global Catalogue of Microorganisms (GCM) 10K type strain sequencing project: providing services to taxonomists for standard genome sequencing and annotation.</title>
        <authorList>
            <consortium name="The Broad Institute Genomics Platform"/>
            <consortium name="The Broad Institute Genome Sequencing Center for Infectious Disease"/>
            <person name="Wu L."/>
            <person name="Ma J."/>
        </authorList>
    </citation>
    <scope>NUCLEOTIDE SEQUENCE [LARGE SCALE GENOMIC DNA]</scope>
    <source>
        <strain evidence="2">JCM 19125</strain>
    </source>
</reference>
<dbReference type="EMBL" id="BAABLV010000063">
    <property type="protein sequence ID" value="GAA4909437.1"/>
    <property type="molecule type" value="Genomic_DNA"/>
</dbReference>
<gene>
    <name evidence="1" type="ORF">GCM10025789_30870</name>
</gene>
<evidence type="ECO:0000313" key="2">
    <source>
        <dbReference type="Proteomes" id="UP001501521"/>
    </source>
</evidence>
<accession>A0ABP9FP26</accession>
<organism evidence="1 2">
    <name type="scientific">Tessaracoccus lubricantis</name>
    <dbReference type="NCBI Taxonomy" id="545543"/>
    <lineage>
        <taxon>Bacteria</taxon>
        <taxon>Bacillati</taxon>
        <taxon>Actinomycetota</taxon>
        <taxon>Actinomycetes</taxon>
        <taxon>Propionibacteriales</taxon>
        <taxon>Propionibacteriaceae</taxon>
        <taxon>Tessaracoccus</taxon>
    </lineage>
</organism>